<sequence length="136" mass="15643">MDLSNSNDPLLNAAIASIITVITIIMTLIEMEDNDRRGIAREPSLIREQWRQAHMYRILTAGPNNCVHYLRMSNGASTASQIFFVPMGHCTIRDMFVWRNNLPYSCTCWDISPKIEYVELNLFALEKQFLGISIKF</sequence>
<keyword evidence="1" id="KW-0472">Membrane</keyword>
<feature type="transmembrane region" description="Helical" evidence="1">
    <location>
        <begin position="12"/>
        <end position="29"/>
    </location>
</feature>
<accession>A0AAX6DVT3</accession>
<comment type="caution">
    <text evidence="2">The sequence shown here is derived from an EMBL/GenBank/DDBJ whole genome shotgun (WGS) entry which is preliminary data.</text>
</comment>
<keyword evidence="3" id="KW-1185">Reference proteome</keyword>
<reference evidence="2" key="1">
    <citation type="journal article" date="2023" name="GigaByte">
        <title>Genome assembly of the bearded iris, Iris pallida Lam.</title>
        <authorList>
            <person name="Bruccoleri R.E."/>
            <person name="Oakeley E.J."/>
            <person name="Faust A.M.E."/>
            <person name="Altorfer M."/>
            <person name="Dessus-Babus S."/>
            <person name="Burckhardt D."/>
            <person name="Oertli M."/>
            <person name="Naumann U."/>
            <person name="Petersen F."/>
            <person name="Wong J."/>
        </authorList>
    </citation>
    <scope>NUCLEOTIDE SEQUENCE</scope>
    <source>
        <strain evidence="2">GSM-AAB239-AS_SAM_17_03QT</strain>
    </source>
</reference>
<proteinExistence type="predicted"/>
<organism evidence="2 3">
    <name type="scientific">Iris pallida</name>
    <name type="common">Sweet iris</name>
    <dbReference type="NCBI Taxonomy" id="29817"/>
    <lineage>
        <taxon>Eukaryota</taxon>
        <taxon>Viridiplantae</taxon>
        <taxon>Streptophyta</taxon>
        <taxon>Embryophyta</taxon>
        <taxon>Tracheophyta</taxon>
        <taxon>Spermatophyta</taxon>
        <taxon>Magnoliopsida</taxon>
        <taxon>Liliopsida</taxon>
        <taxon>Asparagales</taxon>
        <taxon>Iridaceae</taxon>
        <taxon>Iridoideae</taxon>
        <taxon>Irideae</taxon>
        <taxon>Iris</taxon>
    </lineage>
</organism>
<evidence type="ECO:0000256" key="1">
    <source>
        <dbReference type="SAM" id="Phobius"/>
    </source>
</evidence>
<dbReference type="EMBL" id="JANAVB010041620">
    <property type="protein sequence ID" value="KAJ6795900.1"/>
    <property type="molecule type" value="Genomic_DNA"/>
</dbReference>
<dbReference type="AlphaFoldDB" id="A0AAX6DVT3"/>
<gene>
    <name evidence="2" type="ORF">M6B38_223700</name>
</gene>
<dbReference type="Proteomes" id="UP001140949">
    <property type="component" value="Unassembled WGS sequence"/>
</dbReference>
<evidence type="ECO:0000313" key="2">
    <source>
        <dbReference type="EMBL" id="KAJ6795900.1"/>
    </source>
</evidence>
<reference evidence="2" key="2">
    <citation type="submission" date="2023-04" db="EMBL/GenBank/DDBJ databases">
        <authorList>
            <person name="Bruccoleri R.E."/>
            <person name="Oakeley E.J."/>
            <person name="Faust A.-M."/>
            <person name="Dessus-Babus S."/>
            <person name="Altorfer M."/>
            <person name="Burckhardt D."/>
            <person name="Oertli M."/>
            <person name="Naumann U."/>
            <person name="Petersen F."/>
            <person name="Wong J."/>
        </authorList>
    </citation>
    <scope>NUCLEOTIDE SEQUENCE</scope>
    <source>
        <strain evidence="2">GSM-AAB239-AS_SAM_17_03QT</strain>
        <tissue evidence="2">Leaf</tissue>
    </source>
</reference>
<keyword evidence="1" id="KW-1133">Transmembrane helix</keyword>
<name>A0AAX6DVT3_IRIPA</name>
<evidence type="ECO:0000313" key="3">
    <source>
        <dbReference type="Proteomes" id="UP001140949"/>
    </source>
</evidence>
<keyword evidence="1" id="KW-0812">Transmembrane</keyword>
<protein>
    <submittedName>
        <fullName evidence="2">Uncharacterized protein</fullName>
    </submittedName>
</protein>